<dbReference type="AlphaFoldDB" id="A0AAN6MUJ7"/>
<reference evidence="7" key="1">
    <citation type="journal article" date="2023" name="Mol. Phylogenet. Evol.">
        <title>Genome-scale phylogeny and comparative genomics of the fungal order Sordariales.</title>
        <authorList>
            <person name="Hensen N."/>
            <person name="Bonometti L."/>
            <person name="Westerberg I."/>
            <person name="Brannstrom I.O."/>
            <person name="Guillou S."/>
            <person name="Cros-Aarteil S."/>
            <person name="Calhoun S."/>
            <person name="Haridas S."/>
            <person name="Kuo A."/>
            <person name="Mondo S."/>
            <person name="Pangilinan J."/>
            <person name="Riley R."/>
            <person name="LaButti K."/>
            <person name="Andreopoulos B."/>
            <person name="Lipzen A."/>
            <person name="Chen C."/>
            <person name="Yan M."/>
            <person name="Daum C."/>
            <person name="Ng V."/>
            <person name="Clum A."/>
            <person name="Steindorff A."/>
            <person name="Ohm R.A."/>
            <person name="Martin F."/>
            <person name="Silar P."/>
            <person name="Natvig D.O."/>
            <person name="Lalanne C."/>
            <person name="Gautier V."/>
            <person name="Ament-Velasquez S.L."/>
            <person name="Kruys A."/>
            <person name="Hutchinson M.I."/>
            <person name="Powell A.J."/>
            <person name="Barry K."/>
            <person name="Miller A.N."/>
            <person name="Grigoriev I.V."/>
            <person name="Debuchy R."/>
            <person name="Gladieux P."/>
            <person name="Hiltunen Thoren M."/>
            <person name="Johannesson H."/>
        </authorList>
    </citation>
    <scope>NUCLEOTIDE SEQUENCE</scope>
    <source>
        <strain evidence="7">CBS 103.79</strain>
    </source>
</reference>
<protein>
    <recommendedName>
        <fullName evidence="6">MYND-type domain-containing protein</fullName>
    </recommendedName>
</protein>
<evidence type="ECO:0000256" key="1">
    <source>
        <dbReference type="ARBA" id="ARBA00022723"/>
    </source>
</evidence>
<evidence type="ECO:0000256" key="4">
    <source>
        <dbReference type="PROSITE-ProRule" id="PRU00134"/>
    </source>
</evidence>
<evidence type="ECO:0000259" key="6">
    <source>
        <dbReference type="PROSITE" id="PS50865"/>
    </source>
</evidence>
<accession>A0AAN6MUJ7</accession>
<dbReference type="PANTHER" id="PTHR10237">
    <property type="entry name" value="DEFORMED EPIDERMAL AUTOREGULATORY FACTOR 1 HOMOLOG SUPPRESSIN"/>
    <property type="match status" value="1"/>
</dbReference>
<feature type="region of interest" description="Disordered" evidence="5">
    <location>
        <begin position="1"/>
        <end position="44"/>
    </location>
</feature>
<dbReference type="Proteomes" id="UP001303889">
    <property type="component" value="Unassembled WGS sequence"/>
</dbReference>
<evidence type="ECO:0000256" key="2">
    <source>
        <dbReference type="ARBA" id="ARBA00022771"/>
    </source>
</evidence>
<dbReference type="PROSITE" id="PS01360">
    <property type="entry name" value="ZF_MYND_1"/>
    <property type="match status" value="1"/>
</dbReference>
<dbReference type="PANTHER" id="PTHR10237:SF14">
    <property type="entry name" value="MYND-TYPE DOMAIN-CONTAINING PROTEIN"/>
    <property type="match status" value="1"/>
</dbReference>
<keyword evidence="3" id="KW-0862">Zinc</keyword>
<keyword evidence="2 4" id="KW-0863">Zinc-finger</keyword>
<evidence type="ECO:0000256" key="3">
    <source>
        <dbReference type="ARBA" id="ARBA00022833"/>
    </source>
</evidence>
<comment type="caution">
    <text evidence="7">The sequence shown here is derived from an EMBL/GenBank/DDBJ whole genome shotgun (WGS) entry which is preliminary data.</text>
</comment>
<reference evidence="7" key="2">
    <citation type="submission" date="2023-05" db="EMBL/GenBank/DDBJ databases">
        <authorList>
            <consortium name="Lawrence Berkeley National Laboratory"/>
            <person name="Steindorff A."/>
            <person name="Hensen N."/>
            <person name="Bonometti L."/>
            <person name="Westerberg I."/>
            <person name="Brannstrom I.O."/>
            <person name="Guillou S."/>
            <person name="Cros-Aarteil S."/>
            <person name="Calhoun S."/>
            <person name="Haridas S."/>
            <person name="Kuo A."/>
            <person name="Mondo S."/>
            <person name="Pangilinan J."/>
            <person name="Riley R."/>
            <person name="Labutti K."/>
            <person name="Andreopoulos B."/>
            <person name="Lipzen A."/>
            <person name="Chen C."/>
            <person name="Yanf M."/>
            <person name="Daum C."/>
            <person name="Ng V."/>
            <person name="Clum A."/>
            <person name="Ohm R."/>
            <person name="Martin F."/>
            <person name="Silar P."/>
            <person name="Natvig D."/>
            <person name="Lalanne C."/>
            <person name="Gautier V."/>
            <person name="Ament-Velasquez S.L."/>
            <person name="Kruys A."/>
            <person name="Hutchinson M.I."/>
            <person name="Powell A.J."/>
            <person name="Barry K."/>
            <person name="Miller A.N."/>
            <person name="Grigoriev I.V."/>
            <person name="Debuchy R."/>
            <person name="Gladieux P."/>
            <person name="Thoren M.H."/>
            <person name="Johannesson H."/>
        </authorList>
    </citation>
    <scope>NUCLEOTIDE SEQUENCE</scope>
    <source>
        <strain evidence="7">CBS 103.79</strain>
    </source>
</reference>
<dbReference type="GO" id="GO:0000981">
    <property type="term" value="F:DNA-binding transcription factor activity, RNA polymerase II-specific"/>
    <property type="evidence" value="ECO:0007669"/>
    <property type="project" value="TreeGrafter"/>
</dbReference>
<name>A0AAN6MUJ7_9PEZI</name>
<dbReference type="InterPro" id="IPR002893">
    <property type="entry name" value="Znf_MYND"/>
</dbReference>
<dbReference type="EMBL" id="MU855316">
    <property type="protein sequence ID" value="KAK3906945.1"/>
    <property type="molecule type" value="Genomic_DNA"/>
</dbReference>
<dbReference type="GO" id="GO:0005634">
    <property type="term" value="C:nucleus"/>
    <property type="evidence" value="ECO:0007669"/>
    <property type="project" value="TreeGrafter"/>
</dbReference>
<organism evidence="7 8">
    <name type="scientific">Staphylotrichum tortipilum</name>
    <dbReference type="NCBI Taxonomy" id="2831512"/>
    <lineage>
        <taxon>Eukaryota</taxon>
        <taxon>Fungi</taxon>
        <taxon>Dikarya</taxon>
        <taxon>Ascomycota</taxon>
        <taxon>Pezizomycotina</taxon>
        <taxon>Sordariomycetes</taxon>
        <taxon>Sordariomycetidae</taxon>
        <taxon>Sordariales</taxon>
        <taxon>Chaetomiaceae</taxon>
        <taxon>Staphylotrichum</taxon>
    </lineage>
</organism>
<evidence type="ECO:0000313" key="7">
    <source>
        <dbReference type="EMBL" id="KAK3906945.1"/>
    </source>
</evidence>
<sequence>MTLGEGATSPQSGPAAAPPADGAEVSIQAQGETHKASPQGLEDLDNFPYNPDFAAPVWAEDYDAEAEMARVNADIDLCAREGDPNNLCAVCDKPGKDRCSRCSHARYCSRECQVADWPLHKRFCAAFAGGGAEEKRPSPQHYRALFFPVFSATPELHWVVHRRSDAREWFDYRNDDVVQFQHRTGLWDLKKEKRVSIINPMHDFGGRRVGHRLVAVCFGSTGAFSSFNPQLLNKSILSMSKPGHIHPALGPIYLYADGRRLGDEGGDPKTRDITPRDIGHIVRFFEDADCICVNEPARYPGEVIPGIRINDLRSAYNAAIGLKTAFDQVNVPLRPASKYDLPIAMAFYLGLSWYIRPGSLAITTGDREPWRDANLRYLGWVYRVDEEAFKNAAGHEQVMCKTIFSRAAFSGSAVVLHGSGKPILLPHLSAFNAYLDTVCAARGVSSAAGFQDFWAQYKQLLGAALEDVPSPYEYEKAEVKDKLGRYHPDFIADTAAKNIDSIWQKILLQMNRPPPAPPAAEARSRSSLDHGPLYRGLFD</sequence>
<dbReference type="Gene3D" id="6.10.140.2220">
    <property type="match status" value="1"/>
</dbReference>
<keyword evidence="8" id="KW-1185">Reference proteome</keyword>
<feature type="domain" description="MYND-type" evidence="6">
    <location>
        <begin position="88"/>
        <end position="124"/>
    </location>
</feature>
<keyword evidence="1" id="KW-0479">Metal-binding</keyword>
<evidence type="ECO:0000313" key="8">
    <source>
        <dbReference type="Proteomes" id="UP001303889"/>
    </source>
</evidence>
<dbReference type="SUPFAM" id="SSF144232">
    <property type="entry name" value="HIT/MYND zinc finger-like"/>
    <property type="match status" value="1"/>
</dbReference>
<dbReference type="PROSITE" id="PS50865">
    <property type="entry name" value="ZF_MYND_2"/>
    <property type="match status" value="1"/>
</dbReference>
<evidence type="ECO:0000256" key="5">
    <source>
        <dbReference type="SAM" id="MobiDB-lite"/>
    </source>
</evidence>
<gene>
    <name evidence="7" type="ORF">C8A05DRAFT_11345</name>
</gene>
<proteinExistence type="predicted"/>
<dbReference type="GO" id="GO:0008270">
    <property type="term" value="F:zinc ion binding"/>
    <property type="evidence" value="ECO:0007669"/>
    <property type="project" value="UniProtKB-KW"/>
</dbReference>
<dbReference type="InterPro" id="IPR024119">
    <property type="entry name" value="TF_DEAF-1"/>
</dbReference>
<feature type="compositionally biased region" description="Low complexity" evidence="5">
    <location>
        <begin position="1"/>
        <end position="23"/>
    </location>
</feature>
<dbReference type="Pfam" id="PF01753">
    <property type="entry name" value="zf-MYND"/>
    <property type="match status" value="1"/>
</dbReference>